<protein>
    <submittedName>
        <fullName evidence="2">Pilus assembly protein CpaE</fullName>
    </submittedName>
</protein>
<evidence type="ECO:0000313" key="3">
    <source>
        <dbReference type="Proteomes" id="UP000308917"/>
    </source>
</evidence>
<dbReference type="InterPro" id="IPR027417">
    <property type="entry name" value="P-loop_NTPase"/>
</dbReference>
<proteinExistence type="predicted"/>
<dbReference type="GO" id="GO:0016887">
    <property type="term" value="F:ATP hydrolysis activity"/>
    <property type="evidence" value="ECO:0007669"/>
    <property type="project" value="TreeGrafter"/>
</dbReference>
<comment type="caution">
    <text evidence="2">The sequence shown here is derived from an EMBL/GenBank/DDBJ whole genome shotgun (WGS) entry which is preliminary data.</text>
</comment>
<dbReference type="EMBL" id="STFG01000012">
    <property type="protein sequence ID" value="THT99981.1"/>
    <property type="molecule type" value="Genomic_DNA"/>
</dbReference>
<dbReference type="GO" id="GO:0005829">
    <property type="term" value="C:cytosol"/>
    <property type="evidence" value="ECO:0007669"/>
    <property type="project" value="TreeGrafter"/>
</dbReference>
<dbReference type="PANTHER" id="PTHR43384:SF13">
    <property type="entry name" value="SLR0110 PROTEIN"/>
    <property type="match status" value="1"/>
</dbReference>
<dbReference type="GO" id="GO:0005524">
    <property type="term" value="F:ATP binding"/>
    <property type="evidence" value="ECO:0007669"/>
    <property type="project" value="TreeGrafter"/>
</dbReference>
<evidence type="ECO:0000313" key="2">
    <source>
        <dbReference type="EMBL" id="THT99981.1"/>
    </source>
</evidence>
<keyword evidence="3" id="KW-1185">Reference proteome</keyword>
<dbReference type="Gene3D" id="3.40.50.2300">
    <property type="match status" value="1"/>
</dbReference>
<feature type="region of interest" description="Disordered" evidence="1">
    <location>
        <begin position="1"/>
        <end position="57"/>
    </location>
</feature>
<accession>A0A4S8F477</accession>
<dbReference type="Gene3D" id="3.40.50.300">
    <property type="entry name" value="P-loop containing nucleotide triphosphate hydrolases"/>
    <property type="match status" value="1"/>
</dbReference>
<dbReference type="GO" id="GO:0051782">
    <property type="term" value="P:negative regulation of cell division"/>
    <property type="evidence" value="ECO:0007669"/>
    <property type="project" value="TreeGrafter"/>
</dbReference>
<dbReference type="AlphaFoldDB" id="A0A4S8F477"/>
<dbReference type="OrthoDB" id="8531995at2"/>
<reference evidence="2 3" key="1">
    <citation type="journal article" date="2015" name="Antonie Van Leeuwenhoek">
        <title>Lampropedia puyangensis sp. nov., isolated from symptomatic bark of Populus ? euramericana canker and emended description of Lampropedia hyalina (Ehrenberg 1832) Lee et al. 2004.</title>
        <authorList>
            <person name="Li Y."/>
            <person name="Wang T."/>
            <person name="Piao C.G."/>
            <person name="Wang L.F."/>
            <person name="Tian G.Z."/>
            <person name="Zhu T.H."/>
            <person name="Guo M.W."/>
        </authorList>
    </citation>
    <scope>NUCLEOTIDE SEQUENCE [LARGE SCALE GENOMIC DNA]</scope>
    <source>
        <strain evidence="2 3">2-bin</strain>
    </source>
</reference>
<dbReference type="InterPro" id="IPR050625">
    <property type="entry name" value="ParA/MinD_ATPase"/>
</dbReference>
<gene>
    <name evidence="2" type="ORF">E9531_11610</name>
</gene>
<dbReference type="PANTHER" id="PTHR43384">
    <property type="entry name" value="SEPTUM SITE-DETERMINING PROTEIN MIND HOMOLOG, CHLOROPLASTIC-RELATED"/>
    <property type="match status" value="1"/>
</dbReference>
<dbReference type="SUPFAM" id="SSF52540">
    <property type="entry name" value="P-loop containing nucleoside triphosphate hydrolases"/>
    <property type="match status" value="1"/>
</dbReference>
<organism evidence="2 3">
    <name type="scientific">Lampropedia puyangensis</name>
    <dbReference type="NCBI Taxonomy" id="1330072"/>
    <lineage>
        <taxon>Bacteria</taxon>
        <taxon>Pseudomonadati</taxon>
        <taxon>Pseudomonadota</taxon>
        <taxon>Betaproteobacteria</taxon>
        <taxon>Burkholderiales</taxon>
        <taxon>Comamonadaceae</taxon>
        <taxon>Lampropedia</taxon>
    </lineage>
</organism>
<dbReference type="GO" id="GO:0009898">
    <property type="term" value="C:cytoplasmic side of plasma membrane"/>
    <property type="evidence" value="ECO:0007669"/>
    <property type="project" value="TreeGrafter"/>
</dbReference>
<evidence type="ECO:0000256" key="1">
    <source>
        <dbReference type="SAM" id="MobiDB-lite"/>
    </source>
</evidence>
<sequence>MRFEKNAAPQADTPAGAPNPLAPATLEALLSMRPAAASAPERQEKTAGTTPEVPPQRSALEVLHAQTVKPTACADLDAELLFIHAGTSESTLATTWMRRVFDGARLHHARYQENIKEQILLLTPHVVFIHFDAPVLDLATHLVEQIRTSHPHLPLVAVGRMRNPQCTLAALRAGVQDFLDLDGTSQAAQEAVRELILRTPATVADTGQFAPLTALISARAGTGCSLLASHLALYLQQRLRQHSSAQAVPHSEATETPLDTLLIDLGHPANDCAMYLNCPGDFDFVEAVRNLRRFDRKLTAAALARHAQGLRILALPKGDSSPDIAHSDTDLILLRLRQYFRHVIADLGAVRQSSLAERVALRASQIWIVCEQSVPSVVSTAALLEQLAAQKVDRSNIQLIVNRHDARLELSAEQIAAQLHLPLLATIADRRMVLAQAVNQGQMLDGTLHREPYVQAIDKLTDQLTSQHQLAPVHKAPRGLSRFFQRNPSA</sequence>
<dbReference type="Proteomes" id="UP000308917">
    <property type="component" value="Unassembled WGS sequence"/>
</dbReference>
<name>A0A4S8F477_9BURK</name>